<gene>
    <name evidence="7" type="ORF">BSTOLATCC_MIC31829</name>
</gene>
<dbReference type="PANTHER" id="PTHR45798:SF97">
    <property type="entry name" value="ALCOHOL-SENSITIVE RING FINGER PROTEIN 1"/>
    <property type="match status" value="1"/>
</dbReference>
<dbReference type="EMBL" id="CAJZBQ010000032">
    <property type="protein sequence ID" value="CAG9322713.1"/>
    <property type="molecule type" value="Genomic_DNA"/>
</dbReference>
<feature type="transmembrane region" description="Helical" evidence="5">
    <location>
        <begin position="7"/>
        <end position="30"/>
    </location>
</feature>
<dbReference type="Proteomes" id="UP001162131">
    <property type="component" value="Unassembled WGS sequence"/>
</dbReference>
<evidence type="ECO:0000256" key="5">
    <source>
        <dbReference type="SAM" id="Phobius"/>
    </source>
</evidence>
<sequence length="261" mass="29189">MNLAQRLTLFGSIGSVLVYNALLLCYLVAAKFKEPILKFCGLAFFSISCMTNPIMLALATKDGSTFSSQKYTLRLLIFFPLSIVLSNTFLALNPIIMQKLMLIVGVTDFSKVVYSVFYLYIGKLCSTGILDVFCQFFIVGSNLERDGINAEEPQIYLLALLILSIILIFLSLCCCTDVVTAYLEQYQPLKNVREKLIPGIKNYSIEMKEEMCAICLEVFSVGQKIGALIGCQHIFHESCLNKWLGYKEVCPICRKETPAGL</sequence>
<dbReference type="PROSITE" id="PS50089">
    <property type="entry name" value="ZF_RING_2"/>
    <property type="match status" value="1"/>
</dbReference>
<dbReference type="GO" id="GO:0008270">
    <property type="term" value="F:zinc ion binding"/>
    <property type="evidence" value="ECO:0007669"/>
    <property type="project" value="UniProtKB-KW"/>
</dbReference>
<evidence type="ECO:0000256" key="4">
    <source>
        <dbReference type="PROSITE-ProRule" id="PRU00175"/>
    </source>
</evidence>
<keyword evidence="3" id="KW-0862">Zinc</keyword>
<feature type="domain" description="RING-type" evidence="6">
    <location>
        <begin position="212"/>
        <end position="254"/>
    </location>
</feature>
<protein>
    <recommendedName>
        <fullName evidence="6">RING-type domain-containing protein</fullName>
    </recommendedName>
</protein>
<evidence type="ECO:0000256" key="1">
    <source>
        <dbReference type="ARBA" id="ARBA00022723"/>
    </source>
</evidence>
<keyword evidence="8" id="KW-1185">Reference proteome</keyword>
<dbReference type="Gene3D" id="3.30.40.10">
    <property type="entry name" value="Zinc/RING finger domain, C3HC4 (zinc finger)"/>
    <property type="match status" value="1"/>
</dbReference>
<dbReference type="Pfam" id="PF13639">
    <property type="entry name" value="zf-RING_2"/>
    <property type="match status" value="1"/>
</dbReference>
<organism evidence="7 8">
    <name type="scientific">Blepharisma stoltei</name>
    <dbReference type="NCBI Taxonomy" id="1481888"/>
    <lineage>
        <taxon>Eukaryota</taxon>
        <taxon>Sar</taxon>
        <taxon>Alveolata</taxon>
        <taxon>Ciliophora</taxon>
        <taxon>Postciliodesmatophora</taxon>
        <taxon>Heterotrichea</taxon>
        <taxon>Heterotrichida</taxon>
        <taxon>Blepharismidae</taxon>
        <taxon>Blepharisma</taxon>
    </lineage>
</organism>
<evidence type="ECO:0000256" key="3">
    <source>
        <dbReference type="ARBA" id="ARBA00022833"/>
    </source>
</evidence>
<dbReference type="AlphaFoldDB" id="A0AAU9JED2"/>
<keyword evidence="1" id="KW-0479">Metal-binding</keyword>
<evidence type="ECO:0000313" key="7">
    <source>
        <dbReference type="EMBL" id="CAG9322713.1"/>
    </source>
</evidence>
<evidence type="ECO:0000256" key="2">
    <source>
        <dbReference type="ARBA" id="ARBA00022771"/>
    </source>
</evidence>
<dbReference type="PANTHER" id="PTHR45798">
    <property type="entry name" value="RING-H2 FINGER PROTEIN ATL61-RELATED-RELATED"/>
    <property type="match status" value="1"/>
</dbReference>
<comment type="caution">
    <text evidence="7">The sequence shown here is derived from an EMBL/GenBank/DDBJ whole genome shotgun (WGS) entry which is preliminary data.</text>
</comment>
<feature type="transmembrane region" description="Helical" evidence="5">
    <location>
        <begin position="117"/>
        <end position="143"/>
    </location>
</feature>
<keyword evidence="2 4" id="KW-0863">Zinc-finger</keyword>
<dbReference type="SUPFAM" id="SSF57850">
    <property type="entry name" value="RING/U-box"/>
    <property type="match status" value="1"/>
</dbReference>
<proteinExistence type="predicted"/>
<dbReference type="SMART" id="SM00184">
    <property type="entry name" value="RING"/>
    <property type="match status" value="1"/>
</dbReference>
<keyword evidence="5" id="KW-0812">Transmembrane</keyword>
<dbReference type="InterPro" id="IPR052788">
    <property type="entry name" value="RING-type_E3_ligase_ATL"/>
</dbReference>
<reference evidence="7" key="1">
    <citation type="submission" date="2021-09" db="EMBL/GenBank/DDBJ databases">
        <authorList>
            <consortium name="AG Swart"/>
            <person name="Singh M."/>
            <person name="Singh A."/>
            <person name="Seah K."/>
            <person name="Emmerich C."/>
        </authorList>
    </citation>
    <scope>NUCLEOTIDE SEQUENCE</scope>
    <source>
        <strain evidence="7">ATCC30299</strain>
    </source>
</reference>
<feature type="transmembrane region" description="Helical" evidence="5">
    <location>
        <begin position="36"/>
        <end position="59"/>
    </location>
</feature>
<name>A0AAU9JED2_9CILI</name>
<keyword evidence="5" id="KW-1133">Transmembrane helix</keyword>
<dbReference type="InterPro" id="IPR001841">
    <property type="entry name" value="Znf_RING"/>
</dbReference>
<accession>A0AAU9JED2</accession>
<evidence type="ECO:0000259" key="6">
    <source>
        <dbReference type="PROSITE" id="PS50089"/>
    </source>
</evidence>
<evidence type="ECO:0000313" key="8">
    <source>
        <dbReference type="Proteomes" id="UP001162131"/>
    </source>
</evidence>
<dbReference type="InterPro" id="IPR013083">
    <property type="entry name" value="Znf_RING/FYVE/PHD"/>
</dbReference>
<feature type="transmembrane region" description="Helical" evidence="5">
    <location>
        <begin position="155"/>
        <end position="183"/>
    </location>
</feature>
<keyword evidence="5" id="KW-0472">Membrane</keyword>
<feature type="transmembrane region" description="Helical" evidence="5">
    <location>
        <begin position="71"/>
        <end position="97"/>
    </location>
</feature>